<feature type="region of interest" description="Disordered" evidence="1">
    <location>
        <begin position="1"/>
        <end position="24"/>
    </location>
</feature>
<sequence>MSDDEDCDDLPMIDVNSSVKDASSFEMPSADVVASQRAHELACEAELRDMRARAEHDERRLSVSRSPRARDRSSSGEDEAALAAAVRALDVLPRAAPPAPHTLCAALAPHLPSAAAPLAARLQSASQDTAAELLLRAVTSVIRTFRGEPGDWEDDDVLSTGAVLAAAVLGRVPRARRALHALLDDRATDAQLKKLCGLLAAAFPEARERMQLSDALRSGGGRGADRLAARLAAAALLQLLRPNTQDASEEVSVEQLADAAHSWAQLDEGSRYVCVQLAGRVLAAGAGDADPGQLAARRRLLAALVPPAAPSSRPDRLKVRTIFTFINQDAKQLYSNNFMFLTGCGWCIKVEVVVSELRKLRSALNK</sequence>
<organism evidence="2 3">
    <name type="scientific">Chrysodeixis includens</name>
    <name type="common">Soybean looper</name>
    <name type="synonym">Pseudoplusia includens</name>
    <dbReference type="NCBI Taxonomy" id="689277"/>
    <lineage>
        <taxon>Eukaryota</taxon>
        <taxon>Metazoa</taxon>
        <taxon>Ecdysozoa</taxon>
        <taxon>Arthropoda</taxon>
        <taxon>Hexapoda</taxon>
        <taxon>Insecta</taxon>
        <taxon>Pterygota</taxon>
        <taxon>Neoptera</taxon>
        <taxon>Endopterygota</taxon>
        <taxon>Lepidoptera</taxon>
        <taxon>Glossata</taxon>
        <taxon>Ditrysia</taxon>
        <taxon>Noctuoidea</taxon>
        <taxon>Noctuidae</taxon>
        <taxon>Plusiinae</taxon>
        <taxon>Chrysodeixis</taxon>
    </lineage>
</organism>
<reference evidence="2" key="1">
    <citation type="submission" date="2021-12" db="EMBL/GenBank/DDBJ databases">
        <authorList>
            <person name="King R."/>
        </authorList>
    </citation>
    <scope>NUCLEOTIDE SEQUENCE</scope>
</reference>
<proteinExistence type="predicted"/>
<feature type="region of interest" description="Disordered" evidence="1">
    <location>
        <begin position="54"/>
        <end position="77"/>
    </location>
</feature>
<keyword evidence="3" id="KW-1185">Reference proteome</keyword>
<dbReference type="EMBL" id="LR824027">
    <property type="protein sequence ID" value="CAH0597561.1"/>
    <property type="molecule type" value="Genomic_DNA"/>
</dbReference>
<dbReference type="OrthoDB" id="7370104at2759"/>
<dbReference type="Proteomes" id="UP001154114">
    <property type="component" value="Chromosome 24"/>
</dbReference>
<evidence type="ECO:0000313" key="3">
    <source>
        <dbReference type="Proteomes" id="UP001154114"/>
    </source>
</evidence>
<protein>
    <submittedName>
        <fullName evidence="2">Uncharacterized protein</fullName>
    </submittedName>
</protein>
<feature type="compositionally biased region" description="Acidic residues" evidence="1">
    <location>
        <begin position="1"/>
        <end position="11"/>
    </location>
</feature>
<evidence type="ECO:0000256" key="1">
    <source>
        <dbReference type="SAM" id="MobiDB-lite"/>
    </source>
</evidence>
<accession>A0A9P0BWH6</accession>
<dbReference type="AlphaFoldDB" id="A0A9P0BWH6"/>
<gene>
    <name evidence="2" type="ORF">CINC_LOCUS7665</name>
</gene>
<name>A0A9P0BWH6_CHRIL</name>
<evidence type="ECO:0000313" key="2">
    <source>
        <dbReference type="EMBL" id="CAH0597561.1"/>
    </source>
</evidence>